<protein>
    <submittedName>
        <fullName evidence="2">Uncharacterized protein</fullName>
    </submittedName>
</protein>
<sequence length="72" mass="8556">MKKEYTVIWGNKKITIHFMSLKDLKKFVKGVLDMEDEFAFAKIFKQEAKVESRKTSDWRNSNPKKKDESKTV</sequence>
<evidence type="ECO:0000313" key="2">
    <source>
        <dbReference type="EMBL" id="PWU22991.1"/>
    </source>
</evidence>
<dbReference type="Proteomes" id="UP000246104">
    <property type="component" value="Unassembled WGS sequence"/>
</dbReference>
<comment type="caution">
    <text evidence="2">The sequence shown here is derived from an EMBL/GenBank/DDBJ whole genome shotgun (WGS) entry which is preliminary data.</text>
</comment>
<evidence type="ECO:0000313" key="3">
    <source>
        <dbReference type="Proteomes" id="UP000246104"/>
    </source>
</evidence>
<name>A0A317JP97_9BACT</name>
<evidence type="ECO:0000256" key="1">
    <source>
        <dbReference type="SAM" id="MobiDB-lite"/>
    </source>
</evidence>
<proteinExistence type="predicted"/>
<reference evidence="2 3" key="1">
    <citation type="submission" date="2018-02" db="EMBL/GenBank/DDBJ databases">
        <title>Genomic Reconstructions from Amazon Rainforest and Pasture Soil Reveal Novel Insights into the Physiology of Candidate Phyla in Tropical Sites.</title>
        <authorList>
            <person name="Kroeger M.E."/>
            <person name="Delmont T."/>
            <person name="Eren A.M."/>
            <person name="Guo J."/>
            <person name="Meyer K.M."/>
            <person name="Khan K."/>
            <person name="Rodrigues J.L.M."/>
            <person name="Bohannan B.J.M."/>
            <person name="Tringe S."/>
            <person name="Borges C.D."/>
            <person name="Tiedje J."/>
            <person name="Tsai S.M."/>
            <person name="Nusslein K."/>
        </authorList>
    </citation>
    <scope>NUCLEOTIDE SEQUENCE [LARGE SCALE GENOMIC DNA]</scope>
    <source>
        <strain evidence="2">Amazon FNV 2010 28 9</strain>
    </source>
</reference>
<accession>A0A317JP97</accession>
<feature type="compositionally biased region" description="Basic and acidic residues" evidence="1">
    <location>
        <begin position="47"/>
        <end position="57"/>
    </location>
</feature>
<dbReference type="AlphaFoldDB" id="A0A317JP97"/>
<dbReference type="EMBL" id="PSRQ01000049">
    <property type="protein sequence ID" value="PWU22991.1"/>
    <property type="molecule type" value="Genomic_DNA"/>
</dbReference>
<gene>
    <name evidence="2" type="ORF">C5B42_04440</name>
</gene>
<organism evidence="2 3">
    <name type="scientific">Candidatus Cerribacteria bacterium 'Amazon FNV 2010 28 9'</name>
    <dbReference type="NCBI Taxonomy" id="2081795"/>
    <lineage>
        <taxon>Bacteria</taxon>
        <taxon>Candidatus Cerribacteria</taxon>
    </lineage>
</organism>
<feature type="region of interest" description="Disordered" evidence="1">
    <location>
        <begin position="47"/>
        <end position="72"/>
    </location>
</feature>